<feature type="domain" description="Dynein assembly factor 3 C-terminal" evidence="7">
    <location>
        <begin position="362"/>
        <end position="676"/>
    </location>
</feature>
<evidence type="ECO:0000256" key="2">
    <source>
        <dbReference type="ARBA" id="ARBA00022490"/>
    </source>
</evidence>
<dbReference type="InterPro" id="IPR027974">
    <property type="entry name" value="DUF4470"/>
</dbReference>
<dbReference type="GO" id="GO:0120293">
    <property type="term" value="C:dynein axonemal particle"/>
    <property type="evidence" value="ECO:0007669"/>
    <property type="project" value="UniProtKB-SubCell"/>
</dbReference>
<dbReference type="EMBL" id="JAHWGI010001411">
    <property type="protein sequence ID" value="KAK3930535.1"/>
    <property type="molecule type" value="Genomic_DNA"/>
</dbReference>
<keyword evidence="2" id="KW-0963">Cytoplasm</keyword>
<comment type="caution">
    <text evidence="8">The sequence shown here is derived from an EMBL/GenBank/DDBJ whole genome shotgun (WGS) entry which is preliminary data.</text>
</comment>
<evidence type="ECO:0000259" key="7">
    <source>
        <dbReference type="Pfam" id="PF14740"/>
    </source>
</evidence>
<evidence type="ECO:0000256" key="4">
    <source>
        <dbReference type="ARBA" id="ARBA00024190"/>
    </source>
</evidence>
<proteinExistence type="inferred from homology"/>
<accession>A0AAE1I032</accession>
<keyword evidence="9" id="KW-1185">Reference proteome</keyword>
<gene>
    <name evidence="8" type="ORF">KUF71_005269</name>
</gene>
<evidence type="ECO:0000313" key="8">
    <source>
        <dbReference type="EMBL" id="KAK3930535.1"/>
    </source>
</evidence>
<reference evidence="8" key="1">
    <citation type="submission" date="2021-07" db="EMBL/GenBank/DDBJ databases">
        <authorList>
            <person name="Catto M.A."/>
            <person name="Jacobson A."/>
            <person name="Kennedy G."/>
            <person name="Labadie P."/>
            <person name="Hunt B.G."/>
            <person name="Srinivasan R."/>
        </authorList>
    </citation>
    <scope>NUCLEOTIDE SEQUENCE</scope>
    <source>
        <strain evidence="8">PL_HMW_Pooled</strain>
        <tissue evidence="8">Head</tissue>
    </source>
</reference>
<dbReference type="AlphaFoldDB" id="A0AAE1I032"/>
<dbReference type="GO" id="GO:0070286">
    <property type="term" value="P:axonemal dynein complex assembly"/>
    <property type="evidence" value="ECO:0007669"/>
    <property type="project" value="InterPro"/>
</dbReference>
<evidence type="ECO:0000313" key="9">
    <source>
        <dbReference type="Proteomes" id="UP001219518"/>
    </source>
</evidence>
<evidence type="ECO:0000256" key="3">
    <source>
        <dbReference type="ARBA" id="ARBA00022794"/>
    </source>
</evidence>
<reference evidence="8" key="2">
    <citation type="journal article" date="2023" name="BMC Genomics">
        <title>Pest status, molecular evolution, and epigenetic factors derived from the genome assembly of Frankliniella fusca, a thysanopteran phytovirus vector.</title>
        <authorList>
            <person name="Catto M.A."/>
            <person name="Labadie P.E."/>
            <person name="Jacobson A.L."/>
            <person name="Kennedy G.G."/>
            <person name="Srinivasan R."/>
            <person name="Hunt B.G."/>
        </authorList>
    </citation>
    <scope>NUCLEOTIDE SEQUENCE</scope>
    <source>
        <strain evidence="8">PL_HMW_Pooled</strain>
    </source>
</reference>
<evidence type="ECO:0000256" key="1">
    <source>
        <dbReference type="ARBA" id="ARBA00010449"/>
    </source>
</evidence>
<dbReference type="GO" id="GO:0044458">
    <property type="term" value="P:motile cilium assembly"/>
    <property type="evidence" value="ECO:0007669"/>
    <property type="project" value="TreeGrafter"/>
</dbReference>
<keyword evidence="3" id="KW-0970">Cilium biogenesis/degradation</keyword>
<dbReference type="InterPro" id="IPR028235">
    <property type="entry name" value="DNAAF3_C"/>
</dbReference>
<comment type="similarity">
    <text evidence="1">Belongs to the DNAAF3 family.</text>
</comment>
<name>A0AAE1I032_9NEOP</name>
<feature type="region of interest" description="Disordered" evidence="5">
    <location>
        <begin position="524"/>
        <end position="571"/>
    </location>
</feature>
<evidence type="ECO:0000256" key="5">
    <source>
        <dbReference type="SAM" id="MobiDB-lite"/>
    </source>
</evidence>
<feature type="compositionally biased region" description="Basic and acidic residues" evidence="5">
    <location>
        <begin position="152"/>
        <end position="165"/>
    </location>
</feature>
<dbReference type="InterPro" id="IPR039304">
    <property type="entry name" value="DNAAF3"/>
</dbReference>
<feature type="region of interest" description="Disordered" evidence="5">
    <location>
        <begin position="99"/>
        <end position="182"/>
    </location>
</feature>
<sequence>MFWGYTPALDVLREYFWWRGKPACAAAEPPGAEDAAVGDGPGADMGTGVTITEITDADDWQQSHDIVHEGHVEEDDTPDDGGGRVVGELLLPAGGAAAAPLQGDVHGQHGGGRDAGEPRQGAGRQPGPVPPQDGDFGGRHVHLDGAVVVQPRDGDPRRERDDAVRADGQAEPLLPPPLPAQDRLRDAARRAEVATTSRHRAARVSGAAGDPRGLFDLEPEHHQDLDSAGDTLDILLVGGMDCRHVLKTLSRLHRHGDALGELPDQAGDGCGPGGGGPQRRRRVRFFVAETVMELVARQLLFLLAALEPPDRLGRTEKVRLLMELLGNSLVRPSTALWLRHAARLLVDLVTDEAALRRRLPLVDLSHLRHRDRDRLEEVLAFYQERPQAFRIGYHWDQRLRRQLGVRYDSRAGVFDWDYHMVLKDLPGGDKVCVHEYRHWRETGVAFTWLETEQSEPNLSLAAGIVREGCHLLHGGYLGDIVTSPFIAYSIELEPEDAADMFRKANDRYVSRSTDAAERHLERITEELQHQRPYQPVKDESRDNGGVILTRVTDERRLDPAAPPDEDDASLRKVRRASDMMGYSPLTVAGAEVVFLSPRFLQAPHEGRGRHKGRFHAAVLGLGLGERHLDRALAAVLAPGAVVLVEGPRFLLQRAEARHRAAAELQQRARDAGLAPLKPFHPDTDDYAKFVLDAG</sequence>
<dbReference type="Pfam" id="PF14740">
    <property type="entry name" value="DUF4471"/>
    <property type="match status" value="1"/>
</dbReference>
<dbReference type="PANTHER" id="PTHR22118:SF14">
    <property type="entry name" value="DYNEIN AXONEMAL ASSEMBLY FACTOR 3"/>
    <property type="match status" value="1"/>
</dbReference>
<organism evidence="8 9">
    <name type="scientific">Frankliniella fusca</name>
    <dbReference type="NCBI Taxonomy" id="407009"/>
    <lineage>
        <taxon>Eukaryota</taxon>
        <taxon>Metazoa</taxon>
        <taxon>Ecdysozoa</taxon>
        <taxon>Arthropoda</taxon>
        <taxon>Hexapoda</taxon>
        <taxon>Insecta</taxon>
        <taxon>Pterygota</taxon>
        <taxon>Neoptera</taxon>
        <taxon>Paraneoptera</taxon>
        <taxon>Thysanoptera</taxon>
        <taxon>Terebrantia</taxon>
        <taxon>Thripoidea</taxon>
        <taxon>Thripidae</taxon>
        <taxon>Frankliniella</taxon>
    </lineage>
</organism>
<dbReference type="Proteomes" id="UP001219518">
    <property type="component" value="Unassembled WGS sequence"/>
</dbReference>
<comment type="subcellular location">
    <subcellularLocation>
        <location evidence="4">Dynein axonemal particle</location>
    </subcellularLocation>
</comment>
<feature type="domain" description="DUF4470" evidence="6">
    <location>
        <begin position="228"/>
        <end position="329"/>
    </location>
</feature>
<protein>
    <submittedName>
        <fullName evidence="8">Dynein assembly factor 3, axonemal-like protein</fullName>
    </submittedName>
</protein>
<evidence type="ECO:0000259" key="6">
    <source>
        <dbReference type="Pfam" id="PF14737"/>
    </source>
</evidence>
<dbReference type="PANTHER" id="PTHR22118">
    <property type="entry name" value="DYNEIN ASSEMBLY FACTOR 3, AXONEMAL"/>
    <property type="match status" value="1"/>
</dbReference>
<dbReference type="Pfam" id="PF14737">
    <property type="entry name" value="DUF4470"/>
    <property type="match status" value="1"/>
</dbReference>